<dbReference type="RefSeq" id="WP_182619727.1">
    <property type="nucleotide sequence ID" value="NZ_BAAATF010000014.1"/>
</dbReference>
<dbReference type="AlphaFoldDB" id="A0A7W3JD57"/>
<name>A0A7W3JD57_9MICO</name>
<gene>
    <name evidence="1" type="ORF">FHX71_004630</name>
</gene>
<keyword evidence="2" id="KW-1185">Reference proteome</keyword>
<reference evidence="1 2" key="1">
    <citation type="submission" date="2020-07" db="EMBL/GenBank/DDBJ databases">
        <title>Sequencing the genomes of 1000 actinobacteria strains.</title>
        <authorList>
            <person name="Klenk H.-P."/>
        </authorList>
    </citation>
    <scope>NUCLEOTIDE SEQUENCE [LARGE SCALE GENOMIC DNA]</scope>
    <source>
        <strain evidence="1 2">DSM 44121</strain>
    </source>
</reference>
<evidence type="ECO:0000313" key="2">
    <source>
        <dbReference type="Proteomes" id="UP000540568"/>
    </source>
</evidence>
<sequence length="251" mass="27334">MPQMWTVSHRLRWTPILTFGMRRLRLLEWLEKNTSPVAFADEGEGHIGISLVDRSLKLVIGRSHADISSSAADLSIDNLEPALAGLFEVFEPESCVLTATDSVWTSEIDSTDYNEERAGLASAMTGVMGSRAGFRAVDASALVDFESMEHTAQVEFGIIDDKELRDRLSDPRMGRISGRRPVYEGLFPEQVPSVALLADVALRRKVGGTVTSAQDVITSAADEVRTIDSIVSMLVDGQGKGRDSGEHIQTG</sequence>
<dbReference type="EMBL" id="JACGWV010000002">
    <property type="protein sequence ID" value="MBA8810654.1"/>
    <property type="molecule type" value="Genomic_DNA"/>
</dbReference>
<dbReference type="Proteomes" id="UP000540568">
    <property type="component" value="Unassembled WGS sequence"/>
</dbReference>
<accession>A0A7W3JD57</accession>
<proteinExistence type="predicted"/>
<protein>
    <submittedName>
        <fullName evidence="1">Uncharacterized protein</fullName>
    </submittedName>
</protein>
<evidence type="ECO:0000313" key="1">
    <source>
        <dbReference type="EMBL" id="MBA8810654.1"/>
    </source>
</evidence>
<comment type="caution">
    <text evidence="1">The sequence shown here is derived from an EMBL/GenBank/DDBJ whole genome shotgun (WGS) entry which is preliminary data.</text>
</comment>
<organism evidence="1 2">
    <name type="scientific">Promicromonospora sukumoe</name>
    <dbReference type="NCBI Taxonomy" id="88382"/>
    <lineage>
        <taxon>Bacteria</taxon>
        <taxon>Bacillati</taxon>
        <taxon>Actinomycetota</taxon>
        <taxon>Actinomycetes</taxon>
        <taxon>Micrococcales</taxon>
        <taxon>Promicromonosporaceae</taxon>
        <taxon>Promicromonospora</taxon>
    </lineage>
</organism>